<dbReference type="InterPro" id="IPR001845">
    <property type="entry name" value="HTH_ArsR_DNA-bd_dom"/>
</dbReference>
<dbReference type="GO" id="GO:0003700">
    <property type="term" value="F:DNA-binding transcription factor activity"/>
    <property type="evidence" value="ECO:0007669"/>
    <property type="project" value="InterPro"/>
</dbReference>
<feature type="domain" description="HTH arsR-type" evidence="1">
    <location>
        <begin position="1"/>
        <end position="94"/>
    </location>
</feature>
<dbReference type="Pfam" id="PF12840">
    <property type="entry name" value="HTH_20"/>
    <property type="match status" value="1"/>
</dbReference>
<dbReference type="SUPFAM" id="SSF46785">
    <property type="entry name" value="Winged helix' DNA-binding domain"/>
    <property type="match status" value="1"/>
</dbReference>
<dbReference type="AlphaFoldDB" id="A0A1H7BWN4"/>
<sequence length="228" mass="24274">MKDGPDIARIAALIGDPARANMLGALMSGKALTATELAQEAGITPQTASSHLGKLLEGGLLHLRGQGRHRYYSLSGSDVAETLESLMGLAAGRGHLRTRTGPRDPALREARVCYNHLAGARGVAMFRALRAAGHLTEADGVIDLTEGGRRFSEEFGIDLAALERGRAPLCRPCLDWSVRETHLAGSLGRALLARMETLGWVGREPGSRVIRFTRKGQAGFDAAFPATP</sequence>
<keyword evidence="3" id="KW-1185">Reference proteome</keyword>
<evidence type="ECO:0000313" key="3">
    <source>
        <dbReference type="Proteomes" id="UP000199379"/>
    </source>
</evidence>
<dbReference type="PANTHER" id="PTHR39168:SF1">
    <property type="entry name" value="TRANSCRIPTIONAL REGULATORY PROTEIN"/>
    <property type="match status" value="1"/>
</dbReference>
<dbReference type="InterPro" id="IPR011991">
    <property type="entry name" value="ArsR-like_HTH"/>
</dbReference>
<dbReference type="CDD" id="cd00090">
    <property type="entry name" value="HTH_ARSR"/>
    <property type="match status" value="1"/>
</dbReference>
<dbReference type="InterPro" id="IPR052543">
    <property type="entry name" value="HTH_Metal-responsive_Reg"/>
</dbReference>
<gene>
    <name evidence="2" type="ORF">SAMN05444007_107180</name>
</gene>
<protein>
    <submittedName>
        <fullName evidence="2">Transcriptional regulator, ArsR family</fullName>
    </submittedName>
</protein>
<evidence type="ECO:0000313" key="2">
    <source>
        <dbReference type="EMBL" id="SEJ80737.1"/>
    </source>
</evidence>
<dbReference type="GO" id="GO:0003677">
    <property type="term" value="F:DNA binding"/>
    <property type="evidence" value="ECO:0007669"/>
    <property type="project" value="TreeGrafter"/>
</dbReference>
<reference evidence="2 3" key="1">
    <citation type="submission" date="2016-10" db="EMBL/GenBank/DDBJ databases">
        <authorList>
            <person name="de Groot N.N."/>
        </authorList>
    </citation>
    <scope>NUCLEOTIDE SEQUENCE [LARGE SCALE GENOMIC DNA]</scope>
    <source>
        <strain evidence="2 3">DSM 29340</strain>
    </source>
</reference>
<dbReference type="OrthoDB" id="9797716at2"/>
<dbReference type="InterPro" id="IPR036390">
    <property type="entry name" value="WH_DNA-bd_sf"/>
</dbReference>
<dbReference type="InterPro" id="IPR036388">
    <property type="entry name" value="WH-like_DNA-bd_sf"/>
</dbReference>
<dbReference type="EMBL" id="FNYD01000007">
    <property type="protein sequence ID" value="SEJ80737.1"/>
    <property type="molecule type" value="Genomic_DNA"/>
</dbReference>
<dbReference type="RefSeq" id="WP_092367733.1">
    <property type="nucleotide sequence ID" value="NZ_BMGV01000007.1"/>
</dbReference>
<dbReference type="PROSITE" id="PS50987">
    <property type="entry name" value="HTH_ARSR_2"/>
    <property type="match status" value="1"/>
</dbReference>
<dbReference type="GO" id="GO:0032791">
    <property type="term" value="F:lead ion binding"/>
    <property type="evidence" value="ECO:0007669"/>
    <property type="project" value="TreeGrafter"/>
</dbReference>
<dbReference type="Gene3D" id="1.10.10.10">
    <property type="entry name" value="Winged helix-like DNA-binding domain superfamily/Winged helix DNA-binding domain"/>
    <property type="match status" value="1"/>
</dbReference>
<evidence type="ECO:0000259" key="1">
    <source>
        <dbReference type="PROSITE" id="PS50987"/>
    </source>
</evidence>
<dbReference type="PANTHER" id="PTHR39168">
    <property type="entry name" value="TRANSCRIPTIONAL REGULATOR-RELATED"/>
    <property type="match status" value="1"/>
</dbReference>
<organism evidence="2 3">
    <name type="scientific">Cribrihabitans marinus</name>
    <dbReference type="NCBI Taxonomy" id="1227549"/>
    <lineage>
        <taxon>Bacteria</taxon>
        <taxon>Pseudomonadati</taxon>
        <taxon>Pseudomonadota</taxon>
        <taxon>Alphaproteobacteria</taxon>
        <taxon>Rhodobacterales</taxon>
        <taxon>Paracoccaceae</taxon>
        <taxon>Cribrihabitans</taxon>
    </lineage>
</organism>
<dbReference type="GO" id="GO:0097063">
    <property type="term" value="F:cadmium ion sensor activity"/>
    <property type="evidence" value="ECO:0007669"/>
    <property type="project" value="TreeGrafter"/>
</dbReference>
<dbReference type="Proteomes" id="UP000199379">
    <property type="component" value="Unassembled WGS sequence"/>
</dbReference>
<accession>A0A1H7BWN4</accession>
<dbReference type="SMART" id="SM00418">
    <property type="entry name" value="HTH_ARSR"/>
    <property type="match status" value="1"/>
</dbReference>
<name>A0A1H7BWN4_9RHOB</name>
<proteinExistence type="predicted"/>
<dbReference type="GO" id="GO:0046686">
    <property type="term" value="P:response to cadmium ion"/>
    <property type="evidence" value="ECO:0007669"/>
    <property type="project" value="TreeGrafter"/>
</dbReference>
<dbReference type="STRING" id="1227549.SAMN05444007_107180"/>
<dbReference type="GO" id="GO:0010288">
    <property type="term" value="P:response to lead ion"/>
    <property type="evidence" value="ECO:0007669"/>
    <property type="project" value="TreeGrafter"/>
</dbReference>